<comment type="caution">
    <text evidence="2">The sequence shown here is derived from an EMBL/GenBank/DDBJ whole genome shotgun (WGS) entry which is preliminary data.</text>
</comment>
<protein>
    <recommendedName>
        <fullName evidence="4">Transposase</fullName>
    </recommendedName>
</protein>
<sequence length="62" mass="7124">MKKRRRTQSGKVPVNADQKRTYRETSDGLMGIRRTTLESWVRQLRAERAGKLPSASPLNRPS</sequence>
<reference evidence="2 3" key="1">
    <citation type="submission" date="2019-09" db="EMBL/GenBank/DDBJ databases">
        <title>Draft genome sequencing and comparative genomics of hatchery-associated Vibrios.</title>
        <authorList>
            <person name="Kehlet-Delgado H."/>
            <person name="Mueller R.S."/>
        </authorList>
    </citation>
    <scope>NUCLEOTIDE SEQUENCE [LARGE SCALE GENOMIC DNA]</scope>
    <source>
        <strain evidence="2 3">00-90-10</strain>
    </source>
</reference>
<evidence type="ECO:0000256" key="1">
    <source>
        <dbReference type="SAM" id="MobiDB-lite"/>
    </source>
</evidence>
<evidence type="ECO:0000313" key="3">
    <source>
        <dbReference type="Proteomes" id="UP000525336"/>
    </source>
</evidence>
<dbReference type="Proteomes" id="UP000525336">
    <property type="component" value="Unassembled WGS sequence"/>
</dbReference>
<proteinExistence type="predicted"/>
<gene>
    <name evidence="2" type="ORF">F0245_22800</name>
</gene>
<dbReference type="EMBL" id="VTXW01000037">
    <property type="protein sequence ID" value="NOH36149.1"/>
    <property type="molecule type" value="Genomic_DNA"/>
</dbReference>
<evidence type="ECO:0000313" key="2">
    <source>
        <dbReference type="EMBL" id="NOH36149.1"/>
    </source>
</evidence>
<name>A0A7Y3YSZ3_9VIBR</name>
<organism evidence="2 3">
    <name type="scientific">Vibrio chagasii</name>
    <dbReference type="NCBI Taxonomy" id="170679"/>
    <lineage>
        <taxon>Bacteria</taxon>
        <taxon>Pseudomonadati</taxon>
        <taxon>Pseudomonadota</taxon>
        <taxon>Gammaproteobacteria</taxon>
        <taxon>Vibrionales</taxon>
        <taxon>Vibrionaceae</taxon>
        <taxon>Vibrio</taxon>
    </lineage>
</organism>
<accession>A0A7Y3YSZ3</accession>
<feature type="region of interest" description="Disordered" evidence="1">
    <location>
        <begin position="1"/>
        <end position="21"/>
    </location>
</feature>
<evidence type="ECO:0008006" key="4">
    <source>
        <dbReference type="Google" id="ProtNLM"/>
    </source>
</evidence>
<dbReference type="AlphaFoldDB" id="A0A7Y3YSZ3"/>
<dbReference type="RefSeq" id="WP_171369347.1">
    <property type="nucleotide sequence ID" value="NZ_VTXW01000037.1"/>
</dbReference>